<keyword evidence="1 5" id="KW-0645">Protease</keyword>
<keyword evidence="12" id="KW-1185">Reference proteome</keyword>
<name>A0A4Q2S8A0_9ACTN</name>
<evidence type="ECO:0000256" key="2">
    <source>
        <dbReference type="ARBA" id="ARBA00022801"/>
    </source>
</evidence>
<gene>
    <name evidence="11" type="ORF">EUA06_03370</name>
</gene>
<dbReference type="GO" id="GO:0004252">
    <property type="term" value="F:serine-type endopeptidase activity"/>
    <property type="evidence" value="ECO:0007669"/>
    <property type="project" value="UniProtKB-UniRule"/>
</dbReference>
<dbReference type="Pfam" id="PF04151">
    <property type="entry name" value="PPC"/>
    <property type="match status" value="1"/>
</dbReference>
<dbReference type="Pfam" id="PF17766">
    <property type="entry name" value="fn3_6"/>
    <property type="match status" value="1"/>
</dbReference>
<feature type="active site" description="Charge relay system" evidence="4 5">
    <location>
        <position position="293"/>
    </location>
</feature>
<dbReference type="Gene3D" id="3.40.50.200">
    <property type="entry name" value="Peptidase S8/S53 domain"/>
    <property type="match status" value="1"/>
</dbReference>
<dbReference type="InterPro" id="IPR000209">
    <property type="entry name" value="Peptidase_S8/S53_dom"/>
</dbReference>
<evidence type="ECO:0000256" key="1">
    <source>
        <dbReference type="ARBA" id="ARBA00022670"/>
    </source>
</evidence>
<comment type="similarity">
    <text evidence="5">Belongs to the peptidase S8 family.</text>
</comment>
<proteinExistence type="inferred from homology"/>
<reference evidence="11 12" key="1">
    <citation type="submission" date="2019-01" db="EMBL/GenBank/DDBJ databases">
        <title>Novel species of Nocardioides.</title>
        <authorList>
            <person name="Liu Q."/>
            <person name="Xin Y.-H."/>
        </authorList>
    </citation>
    <scope>NUCLEOTIDE SEQUENCE [LARGE SCALE GENOMIC DNA]</scope>
    <source>
        <strain evidence="11 12">HLT3-15</strain>
    </source>
</reference>
<dbReference type="InterPro" id="IPR045051">
    <property type="entry name" value="SBT"/>
</dbReference>
<dbReference type="AlphaFoldDB" id="A0A4Q2S8A0"/>
<feature type="signal peptide" evidence="6">
    <location>
        <begin position="1"/>
        <end position="35"/>
    </location>
</feature>
<evidence type="ECO:0000259" key="7">
    <source>
        <dbReference type="Pfam" id="PF00082"/>
    </source>
</evidence>
<feature type="domain" description="Peptidase S8/S53" evidence="7">
    <location>
        <begin position="190"/>
        <end position="666"/>
    </location>
</feature>
<evidence type="ECO:0000256" key="6">
    <source>
        <dbReference type="SAM" id="SignalP"/>
    </source>
</evidence>
<feature type="active site" description="Charge relay system" evidence="4 5">
    <location>
        <position position="622"/>
    </location>
</feature>
<feature type="domain" description="Peptidase C-terminal archaeal/bacterial" evidence="9">
    <location>
        <begin position="883"/>
        <end position="942"/>
    </location>
</feature>
<dbReference type="CDD" id="cd04852">
    <property type="entry name" value="Peptidases_S8_3"/>
    <property type="match status" value="1"/>
</dbReference>
<dbReference type="OrthoDB" id="614750at2"/>
<dbReference type="InterPro" id="IPR015500">
    <property type="entry name" value="Peptidase_S8_subtilisin-rel"/>
</dbReference>
<feature type="domain" description="Subtilisin-like protease fibronectin type-III" evidence="10">
    <location>
        <begin position="722"/>
        <end position="815"/>
    </location>
</feature>
<dbReference type="PRINTS" id="PR00723">
    <property type="entry name" value="SUBTILISIN"/>
</dbReference>
<evidence type="ECO:0000313" key="12">
    <source>
        <dbReference type="Proteomes" id="UP000291838"/>
    </source>
</evidence>
<dbReference type="InterPro" id="IPR003137">
    <property type="entry name" value="PA_domain"/>
</dbReference>
<organism evidence="11 12">
    <name type="scientific">Nocardioides glacieisoli</name>
    <dbReference type="NCBI Taxonomy" id="1168730"/>
    <lineage>
        <taxon>Bacteria</taxon>
        <taxon>Bacillati</taxon>
        <taxon>Actinomycetota</taxon>
        <taxon>Actinomycetes</taxon>
        <taxon>Propionibacteriales</taxon>
        <taxon>Nocardioidaceae</taxon>
        <taxon>Nocardioides</taxon>
    </lineage>
</organism>
<dbReference type="PANTHER" id="PTHR10795">
    <property type="entry name" value="PROPROTEIN CONVERTASE SUBTILISIN/KEXIN"/>
    <property type="match status" value="1"/>
</dbReference>
<dbReference type="PROSITE" id="PS51892">
    <property type="entry name" value="SUBTILASE"/>
    <property type="match status" value="1"/>
</dbReference>
<comment type="caution">
    <text evidence="11">The sequence shown here is derived from an EMBL/GenBank/DDBJ whole genome shotgun (WGS) entry which is preliminary data.</text>
</comment>
<dbReference type="PROSITE" id="PS00138">
    <property type="entry name" value="SUBTILASE_SER"/>
    <property type="match status" value="1"/>
</dbReference>
<dbReference type="Gene3D" id="2.60.120.380">
    <property type="match status" value="1"/>
</dbReference>
<dbReference type="SUPFAM" id="SSF52743">
    <property type="entry name" value="Subtilisin-like"/>
    <property type="match status" value="1"/>
</dbReference>
<dbReference type="InterPro" id="IPR023828">
    <property type="entry name" value="Peptidase_S8_Ser-AS"/>
</dbReference>
<keyword evidence="6" id="KW-0732">Signal</keyword>
<dbReference type="Gene3D" id="2.60.40.2310">
    <property type="match status" value="1"/>
</dbReference>
<dbReference type="InterPro" id="IPR034197">
    <property type="entry name" value="Peptidases_S8_3"/>
</dbReference>
<evidence type="ECO:0000259" key="8">
    <source>
        <dbReference type="Pfam" id="PF02225"/>
    </source>
</evidence>
<dbReference type="InterPro" id="IPR041469">
    <property type="entry name" value="Subtilisin-like_FN3"/>
</dbReference>
<evidence type="ECO:0000259" key="9">
    <source>
        <dbReference type="Pfam" id="PF04151"/>
    </source>
</evidence>
<evidence type="ECO:0000259" key="10">
    <source>
        <dbReference type="Pfam" id="PF17766"/>
    </source>
</evidence>
<dbReference type="RefSeq" id="WP_129473561.1">
    <property type="nucleotide sequence ID" value="NZ_SDWS01000001.1"/>
</dbReference>
<dbReference type="InterPro" id="IPR007280">
    <property type="entry name" value="Peptidase_C_arc/bac"/>
</dbReference>
<evidence type="ECO:0000256" key="3">
    <source>
        <dbReference type="ARBA" id="ARBA00022825"/>
    </source>
</evidence>
<dbReference type="CDD" id="cd02120">
    <property type="entry name" value="PA_subtilisin_like"/>
    <property type="match status" value="1"/>
</dbReference>
<evidence type="ECO:0000256" key="4">
    <source>
        <dbReference type="PIRSR" id="PIRSR615500-1"/>
    </source>
</evidence>
<feature type="chain" id="PRO_5020632648" evidence="6">
    <location>
        <begin position="36"/>
        <end position="1021"/>
    </location>
</feature>
<dbReference type="Proteomes" id="UP000291838">
    <property type="component" value="Unassembled WGS sequence"/>
</dbReference>
<keyword evidence="2 5" id="KW-0378">Hydrolase</keyword>
<dbReference type="Gene3D" id="3.50.30.30">
    <property type="match status" value="1"/>
</dbReference>
<dbReference type="GO" id="GO:0006508">
    <property type="term" value="P:proteolysis"/>
    <property type="evidence" value="ECO:0007669"/>
    <property type="project" value="UniProtKB-KW"/>
</dbReference>
<feature type="active site" description="Charge relay system" evidence="4 5">
    <location>
        <position position="199"/>
    </location>
</feature>
<dbReference type="EMBL" id="SDWS01000001">
    <property type="protein sequence ID" value="RYB96613.1"/>
    <property type="molecule type" value="Genomic_DNA"/>
</dbReference>
<dbReference type="InterPro" id="IPR036852">
    <property type="entry name" value="Peptidase_S8/S53_dom_sf"/>
</dbReference>
<feature type="domain" description="PA" evidence="8">
    <location>
        <begin position="472"/>
        <end position="545"/>
    </location>
</feature>
<keyword evidence="3 5" id="KW-0720">Serine protease</keyword>
<dbReference type="Pfam" id="PF02225">
    <property type="entry name" value="PA"/>
    <property type="match status" value="1"/>
</dbReference>
<protein>
    <submittedName>
        <fullName evidence="11">Protease</fullName>
    </submittedName>
</protein>
<evidence type="ECO:0000313" key="11">
    <source>
        <dbReference type="EMBL" id="RYB96613.1"/>
    </source>
</evidence>
<evidence type="ECO:0000256" key="5">
    <source>
        <dbReference type="PROSITE-ProRule" id="PRU01240"/>
    </source>
</evidence>
<dbReference type="Pfam" id="PF00082">
    <property type="entry name" value="Peptidase_S8"/>
    <property type="match status" value="1"/>
</dbReference>
<sequence>MSIHFTGRGARRGLAVLTTAAVVCGLAAGVPSATAATKKKDRAIATSIAPKASTLSAGRYVVLLNDPGATRYDGGVAGLKATASPNGRSFDAQTAKVADYQSYLTKRQNGVAAAVGAEVMSRSTLSASSFTARLTSKQATDLSQSRDVLMVVKDSAFSLDTYKSPEFLGLVGPSGSPGVWAAKGGVATAGAGTVVGIFDSGIWPESASFAGSKIDRNPTGPFGLYRKGNTIYMQKADGGVFRGVCQPGQKWNVDDCNSKIVGARYYPDAFLDSVPPQERFGAEFISTRDGDGHGSHTASTAAGNFGVPASVEGRKFGNVSGMAPAAKIAAYKVCFSDTDPDSGGCYTSSTLSAVDDAIADGVDVINYSISGATDTVVDAVEFAFLGAAASGIFVAASAGNSGPTPSTVAHNSPWLTTVAASTHVNYENTVVLGDAAGSKYKGASITDASVPSTALVNSTSIPAVTTTAGVADATLCGPGSLTAAAAGKIVICTRGTYDRVAKSAEVKRAGGIAMVLANPSAGQSLDADFHSVPTIHVDNVAGDAIKTYAATAGAKASFVLTNTTGVETPLPQVAGFSSRGPAIANSADVIKPDISAPGVSVLAAVAPPSGGGRNFDLYSGTSMSSPHIAGLAAFILSKNPTWSPMAVKSAMMTTAYDLKKSDGSPDTNPFNEGAGHVDPTKFFDPGLVVTSGAIDWIGFLRGQGAFFDDPDLDSIPAVAATDLNIPSMAKGQVTSSVTIKRTFTAVRAGTWNVAASVPGFDVAIADSSGDASFELAAGAKETVTFTFTTTTATLGQFSTGFATLTGTTSVRLPIALRPVSVSAPAEVTGAGATGSADVAITAGFSGQLDVKPSGLARATTNAGTLAVGAVYSDPVTIAADTKFARFDVDATNNGADLDLYVYRLDDAGVPVELVGQSATGSADERVTLTNPEAGNYLVEVDGYAAATGESGVAYRYDRYLVTPVAADNFGGFAASPDPVDVVQGQETTFQATWSGLTTGRYLGAFEYDGALAPTFVTVTVP</sequence>
<accession>A0A4Q2S8A0</accession>